<proteinExistence type="predicted"/>
<dbReference type="EMBL" id="JBCGDP010000001">
    <property type="protein sequence ID" value="MEM0575105.1"/>
    <property type="molecule type" value="Genomic_DNA"/>
</dbReference>
<sequence>MKKTVLLSFLLYSIAIQAQKPIHEFNFDGSLANTSKTASFVGNAEFSKDRSGIDKKAIRLTNEGLIANIDNLPQTNAPRTISIWIKFNDITNSNYIWGYGAAVGNQYCGLIHQGTDSDESLLNVAAWGYKNDFVTTLPLAKGIWYNYTYVYDGKNADIYRNGVLIENYMAPNRNTLGSFFKLGNINSLISINADIDELKIYDVALSYEEIANQYYTGAALIIAGTTTSTKKGRFLSKTSRLSQKQLL</sequence>
<reference evidence="2 3" key="1">
    <citation type="submission" date="2024-03" db="EMBL/GenBank/DDBJ databases">
        <title>Two novel species of the genus Flavobacterium exhibiting potentially degradation of complex polysaccharides.</title>
        <authorList>
            <person name="Lian X."/>
        </authorList>
    </citation>
    <scope>NUCLEOTIDE SEQUENCE [LARGE SCALE GENOMIC DNA]</scope>
    <source>
        <strain evidence="2 3">N6</strain>
    </source>
</reference>
<comment type="caution">
    <text evidence="2">The sequence shown here is derived from an EMBL/GenBank/DDBJ whole genome shotgun (WGS) entry which is preliminary data.</text>
</comment>
<dbReference type="SUPFAM" id="SSF49899">
    <property type="entry name" value="Concanavalin A-like lectins/glucanases"/>
    <property type="match status" value="1"/>
</dbReference>
<protein>
    <submittedName>
        <fullName evidence="2">LamG-like jellyroll fold domain-containing protein</fullName>
    </submittedName>
</protein>
<dbReference type="Pfam" id="PF13385">
    <property type="entry name" value="Laminin_G_3"/>
    <property type="match status" value="1"/>
</dbReference>
<keyword evidence="3" id="KW-1185">Reference proteome</keyword>
<evidence type="ECO:0000256" key="1">
    <source>
        <dbReference type="SAM" id="SignalP"/>
    </source>
</evidence>
<keyword evidence="1" id="KW-0732">Signal</keyword>
<name>A0ABU9NIH3_9FLAO</name>
<feature type="chain" id="PRO_5046592111" evidence="1">
    <location>
        <begin position="19"/>
        <end position="247"/>
    </location>
</feature>
<dbReference type="InterPro" id="IPR013320">
    <property type="entry name" value="ConA-like_dom_sf"/>
</dbReference>
<evidence type="ECO:0000313" key="3">
    <source>
        <dbReference type="Proteomes" id="UP001468798"/>
    </source>
</evidence>
<gene>
    <name evidence="2" type="ORF">WFZ86_01235</name>
</gene>
<dbReference type="Proteomes" id="UP001468798">
    <property type="component" value="Unassembled WGS sequence"/>
</dbReference>
<dbReference type="RefSeq" id="WP_342690249.1">
    <property type="nucleotide sequence ID" value="NZ_JBCGDP010000001.1"/>
</dbReference>
<accession>A0ABU9NIH3</accession>
<evidence type="ECO:0000313" key="2">
    <source>
        <dbReference type="EMBL" id="MEM0575105.1"/>
    </source>
</evidence>
<organism evidence="2 3">
    <name type="scientific">Flavobacterium polysaccharolyticum</name>
    <dbReference type="NCBI Taxonomy" id="3133148"/>
    <lineage>
        <taxon>Bacteria</taxon>
        <taxon>Pseudomonadati</taxon>
        <taxon>Bacteroidota</taxon>
        <taxon>Flavobacteriia</taxon>
        <taxon>Flavobacteriales</taxon>
        <taxon>Flavobacteriaceae</taxon>
        <taxon>Flavobacterium</taxon>
    </lineage>
</organism>
<feature type="signal peptide" evidence="1">
    <location>
        <begin position="1"/>
        <end position="18"/>
    </location>
</feature>
<dbReference type="Gene3D" id="2.60.120.200">
    <property type="match status" value="1"/>
</dbReference>